<dbReference type="InterPro" id="IPR012757">
    <property type="entry name" value="RPO1C"/>
</dbReference>
<comment type="function">
    <text evidence="8">DNA-dependent RNA polymerase (RNAP) catalyzes the transcription of DNA into RNA using the four ribonucleoside triphosphates as substrates. Forms part of the jaw domain.</text>
</comment>
<reference key="2">
    <citation type="submission" date="2011-03" db="EMBL/GenBank/DDBJ databases">
        <title>Complete genome sequence of the thermoacidophilic crenarchaeon Thermoproteus uzoniensis 768-20.</title>
        <authorList>
            <person name="Mardanov A.V."/>
            <person name="Gumerov V.M."/>
            <person name="Beletsky A.V."/>
            <person name="Prokofeva M.I."/>
            <person name="Bonch-Osmolovskaya E.A."/>
            <person name="Ravin N.V."/>
            <person name="Skryabin K.G."/>
        </authorList>
    </citation>
    <scope>NUCLEOTIDE SEQUENCE</scope>
    <source>
        <strain>768-20</strain>
    </source>
</reference>
<dbReference type="PANTHER" id="PTHR19376">
    <property type="entry name" value="DNA-DIRECTED RNA POLYMERASE"/>
    <property type="match status" value="1"/>
</dbReference>
<dbReference type="SUPFAM" id="SSF64484">
    <property type="entry name" value="beta and beta-prime subunits of DNA dependent RNA-polymerase"/>
    <property type="match status" value="1"/>
</dbReference>
<evidence type="ECO:0000256" key="5">
    <source>
        <dbReference type="ARBA" id="ARBA00023125"/>
    </source>
</evidence>
<dbReference type="NCBIfam" id="TIGR02389">
    <property type="entry name" value="RNA_pol_rpoA2"/>
    <property type="match status" value="1"/>
</dbReference>
<dbReference type="GO" id="GO:0003899">
    <property type="term" value="F:DNA-directed RNA polymerase activity"/>
    <property type="evidence" value="ECO:0007669"/>
    <property type="project" value="UniProtKB-UniRule"/>
</dbReference>
<accession>F2L3Y3</accession>
<keyword evidence="1 8" id="KW-0240">DNA-directed RNA polymerase</keyword>
<comment type="catalytic activity">
    <reaction evidence="7 8">
        <text>RNA(n) + a ribonucleoside 5'-triphosphate = RNA(n+1) + diphosphate</text>
        <dbReference type="Rhea" id="RHEA:21248"/>
        <dbReference type="Rhea" id="RHEA-COMP:14527"/>
        <dbReference type="Rhea" id="RHEA-COMP:17342"/>
        <dbReference type="ChEBI" id="CHEBI:33019"/>
        <dbReference type="ChEBI" id="CHEBI:61557"/>
        <dbReference type="ChEBI" id="CHEBI:140395"/>
        <dbReference type="EC" id="2.7.7.6"/>
    </reaction>
</comment>
<dbReference type="GO" id="GO:0000428">
    <property type="term" value="C:DNA-directed RNA polymerase complex"/>
    <property type="evidence" value="ECO:0007669"/>
    <property type="project" value="UniProtKB-KW"/>
</dbReference>
<feature type="domain" description="RNA polymerase Rpb1" evidence="9">
    <location>
        <begin position="31"/>
        <end position="325"/>
    </location>
</feature>
<evidence type="ECO:0000313" key="10">
    <source>
        <dbReference type="EMBL" id="AEA13295.1"/>
    </source>
</evidence>
<dbReference type="Gene3D" id="1.10.150.390">
    <property type="match status" value="1"/>
</dbReference>
<dbReference type="AlphaFoldDB" id="F2L3Y3"/>
<dbReference type="HOGENOM" id="CLU_037097_1_0_2"/>
<evidence type="ECO:0000256" key="3">
    <source>
        <dbReference type="ARBA" id="ARBA00022679"/>
    </source>
</evidence>
<evidence type="ECO:0000256" key="4">
    <source>
        <dbReference type="ARBA" id="ARBA00022695"/>
    </source>
</evidence>
<dbReference type="GO" id="GO:0005737">
    <property type="term" value="C:cytoplasm"/>
    <property type="evidence" value="ECO:0007669"/>
    <property type="project" value="UniProtKB-SubCell"/>
</dbReference>
<keyword evidence="4 8" id="KW-0548">Nucleotidyltransferase</keyword>
<dbReference type="Proteomes" id="UP000008138">
    <property type="component" value="Chromosome"/>
</dbReference>
<comment type="similarity">
    <text evidence="8">Belongs to the RNA polymerase beta' chain family.</text>
</comment>
<dbReference type="HAMAP" id="MF_00411">
    <property type="entry name" value="RNApol_arch_Rpo1C"/>
    <property type="match status" value="1"/>
</dbReference>
<keyword evidence="6 8" id="KW-0804">Transcription</keyword>
<evidence type="ECO:0000256" key="6">
    <source>
        <dbReference type="ARBA" id="ARBA00023163"/>
    </source>
</evidence>
<keyword evidence="2 8" id="KW-0963">Cytoplasm</keyword>
<evidence type="ECO:0000256" key="8">
    <source>
        <dbReference type="HAMAP-Rule" id="MF_00411"/>
    </source>
</evidence>
<reference evidence="10 11" key="1">
    <citation type="journal article" date="2011" name="J. Bacteriol.">
        <title>Complete genome sequence of the thermoacidophilic crenarchaeon Thermoproteus uzoniensis 768-20.</title>
        <authorList>
            <person name="Mardanov A.V."/>
            <person name="Gumerov V.M."/>
            <person name="Beletsky A.V."/>
            <person name="Prokofeva M.I."/>
            <person name="Bonch-Osmolovskaya E.A."/>
            <person name="Ravin N.V."/>
            <person name="Skryabin K.G."/>
        </authorList>
    </citation>
    <scope>NUCLEOTIDE SEQUENCE [LARGE SCALE GENOMIC DNA]</scope>
    <source>
        <strain evidence="10 11">768-20</strain>
    </source>
</reference>
<name>F2L3Y3_THEU7</name>
<evidence type="ECO:0000256" key="7">
    <source>
        <dbReference type="ARBA" id="ARBA00048552"/>
    </source>
</evidence>
<comment type="subcellular location">
    <subcellularLocation>
        <location evidence="8">Cytoplasm</location>
    </subcellularLocation>
</comment>
<dbReference type="InterPro" id="IPR007081">
    <property type="entry name" value="RNA_pol_Rpb1_5"/>
</dbReference>
<evidence type="ECO:0000313" key="11">
    <source>
        <dbReference type="Proteomes" id="UP000008138"/>
    </source>
</evidence>
<organism evidence="10 11">
    <name type="scientific">Thermoproteus uzoniensis (strain 768-20)</name>
    <dbReference type="NCBI Taxonomy" id="999630"/>
    <lineage>
        <taxon>Archaea</taxon>
        <taxon>Thermoproteota</taxon>
        <taxon>Thermoprotei</taxon>
        <taxon>Thermoproteales</taxon>
        <taxon>Thermoproteaceae</taxon>
        <taxon>Thermoproteus</taxon>
    </lineage>
</organism>
<dbReference type="GO" id="GO:0006351">
    <property type="term" value="P:DNA-templated transcription"/>
    <property type="evidence" value="ECO:0007669"/>
    <property type="project" value="UniProtKB-UniRule"/>
</dbReference>
<dbReference type="CDD" id="cd06528">
    <property type="entry name" value="RNAP_A"/>
    <property type="match status" value="1"/>
</dbReference>
<dbReference type="GO" id="GO:0003677">
    <property type="term" value="F:DNA binding"/>
    <property type="evidence" value="ECO:0007669"/>
    <property type="project" value="UniProtKB-UniRule"/>
</dbReference>
<sequence length="378" mass="42489">MSVAKLLEDLSSVIPKTLYEDLKKAVEGLDEETALRIIYRALRLYALSLIDAGEAIGIITAQSIGEPSTQMILRSFHFAGLREFSMARGLPRMIEIVDARRKPSTPLMYVYLKPPYNKSKESATEVAKKIQLTTIENLAKSVDIDYITYSVVIELDPEQMKYREINIKDIEKILSRMRGKGVSIEIEGYTITIRLATPDMLKLRKLRDKVLQTRISGIKGVRKVLVDQDRNTGEWYIITEGSNLEGVLQLDEVDHTRTYSNDLHEVAEVLGIEVARTLIALEIRRVLAEQGLDVDSRHMYTVADAMTWLGKVRPIGRHGVVGSKESPLAKAAFEVTVKTLVEASVRGEVEPFRGVFENIIAGRHIPIGTGMVRLLMRL</sequence>
<gene>
    <name evidence="8" type="primary">rpo1C</name>
    <name evidence="8" type="synonym">rpoA2</name>
    <name evidence="10" type="ordered locus">TUZN_1835</name>
</gene>
<comment type="subunit">
    <text evidence="8">Part of the RNA polymerase complex.</text>
</comment>
<dbReference type="eggNOG" id="arCOG04256">
    <property type="taxonomic scope" value="Archaea"/>
</dbReference>
<keyword evidence="11" id="KW-1185">Reference proteome</keyword>
<dbReference type="STRING" id="999630.TUZN_1835"/>
<evidence type="ECO:0000256" key="2">
    <source>
        <dbReference type="ARBA" id="ARBA00022490"/>
    </source>
</evidence>
<dbReference type="Pfam" id="PF04998">
    <property type="entry name" value="RNA_pol_Rpb1_5"/>
    <property type="match status" value="1"/>
</dbReference>
<protein>
    <recommendedName>
        <fullName evidence="8">DNA-directed RNA polymerase subunit Rpo1C</fullName>
        <ecNumber evidence="8">2.7.7.6</ecNumber>
    </recommendedName>
    <alternativeName>
        <fullName evidence="8">DNA-directed RNA polymerase subunit A''</fullName>
    </alternativeName>
</protein>
<dbReference type="KEGG" id="tuz:TUZN_1835"/>
<keyword evidence="5 8" id="KW-0238">DNA-binding</keyword>
<proteinExistence type="inferred from homology"/>
<dbReference type="PANTHER" id="PTHR19376:SF32">
    <property type="entry name" value="DNA-DIRECTED RNA POLYMERASE III SUBUNIT RPC1"/>
    <property type="match status" value="1"/>
</dbReference>
<dbReference type="InterPro" id="IPR045867">
    <property type="entry name" value="DNA-dir_RpoC_beta_prime"/>
</dbReference>
<evidence type="ECO:0000256" key="1">
    <source>
        <dbReference type="ARBA" id="ARBA00022478"/>
    </source>
</evidence>
<keyword evidence="3 8" id="KW-0808">Transferase</keyword>
<evidence type="ECO:0000259" key="9">
    <source>
        <dbReference type="Pfam" id="PF04998"/>
    </source>
</evidence>
<dbReference type="EC" id="2.7.7.6" evidence="8"/>
<dbReference type="EMBL" id="CP002590">
    <property type="protein sequence ID" value="AEA13295.1"/>
    <property type="molecule type" value="Genomic_DNA"/>
</dbReference>